<dbReference type="InterPro" id="IPR025307">
    <property type="entry name" value="FIIND_dom"/>
</dbReference>
<evidence type="ECO:0000313" key="4">
    <source>
        <dbReference type="EMBL" id="KAL0201379.1"/>
    </source>
</evidence>
<protein>
    <recommendedName>
        <fullName evidence="3">FIIND domain-containing protein</fullName>
    </recommendedName>
</protein>
<keyword evidence="5" id="KW-1185">Reference proteome</keyword>
<dbReference type="PROSITE" id="PS51830">
    <property type="entry name" value="FIIND"/>
    <property type="match status" value="1"/>
</dbReference>
<comment type="subcellular location">
    <subcellularLocation>
        <location evidence="1">Cytoplasm</location>
        <location evidence="1">Cytosol</location>
    </subcellularLocation>
</comment>
<feature type="non-terminal residue" evidence="4">
    <location>
        <position position="55"/>
    </location>
</feature>
<name>A0ABD0RS69_CIRMR</name>
<accession>A0ABD0RS69</accession>
<evidence type="ECO:0000313" key="5">
    <source>
        <dbReference type="Proteomes" id="UP001529510"/>
    </source>
</evidence>
<proteinExistence type="predicted"/>
<reference evidence="4 5" key="1">
    <citation type="submission" date="2024-05" db="EMBL/GenBank/DDBJ databases">
        <title>Genome sequencing and assembly of Indian major carp, Cirrhinus mrigala (Hamilton, 1822).</title>
        <authorList>
            <person name="Mohindra V."/>
            <person name="Chowdhury L.M."/>
            <person name="Lal K."/>
            <person name="Jena J.K."/>
        </authorList>
    </citation>
    <scope>NUCLEOTIDE SEQUENCE [LARGE SCALE GENOMIC DNA]</scope>
    <source>
        <strain evidence="4">CM1030</strain>
        <tissue evidence="4">Blood</tissue>
    </source>
</reference>
<dbReference type="Proteomes" id="UP001529510">
    <property type="component" value="Unassembled WGS sequence"/>
</dbReference>
<dbReference type="GO" id="GO:0005829">
    <property type="term" value="C:cytosol"/>
    <property type="evidence" value="ECO:0007669"/>
    <property type="project" value="UniProtKB-SubCell"/>
</dbReference>
<gene>
    <name evidence="4" type="ORF">M9458_004566</name>
</gene>
<dbReference type="Pfam" id="PF13553">
    <property type="entry name" value="FIIND"/>
    <property type="match status" value="1"/>
</dbReference>
<dbReference type="EMBL" id="JAMKFB020000002">
    <property type="protein sequence ID" value="KAL0201379.1"/>
    <property type="molecule type" value="Genomic_DNA"/>
</dbReference>
<dbReference type="AlphaFoldDB" id="A0ABD0RS69"/>
<evidence type="ECO:0000256" key="2">
    <source>
        <dbReference type="ARBA" id="ARBA00022490"/>
    </source>
</evidence>
<sequence>EVKDSLAVAHLTGGNVEIMKLLQVTEAHVMIEVKDLSLFGLIRRMIFPPCPVVAQ</sequence>
<organism evidence="4 5">
    <name type="scientific">Cirrhinus mrigala</name>
    <name type="common">Mrigala</name>
    <dbReference type="NCBI Taxonomy" id="683832"/>
    <lineage>
        <taxon>Eukaryota</taxon>
        <taxon>Metazoa</taxon>
        <taxon>Chordata</taxon>
        <taxon>Craniata</taxon>
        <taxon>Vertebrata</taxon>
        <taxon>Euteleostomi</taxon>
        <taxon>Actinopterygii</taxon>
        <taxon>Neopterygii</taxon>
        <taxon>Teleostei</taxon>
        <taxon>Ostariophysi</taxon>
        <taxon>Cypriniformes</taxon>
        <taxon>Cyprinidae</taxon>
        <taxon>Labeoninae</taxon>
        <taxon>Labeonini</taxon>
        <taxon>Cirrhinus</taxon>
    </lineage>
</organism>
<comment type="caution">
    <text evidence="4">The sequence shown here is derived from an EMBL/GenBank/DDBJ whole genome shotgun (WGS) entry which is preliminary data.</text>
</comment>
<keyword evidence="2" id="KW-0963">Cytoplasm</keyword>
<evidence type="ECO:0000256" key="1">
    <source>
        <dbReference type="ARBA" id="ARBA00004514"/>
    </source>
</evidence>
<feature type="domain" description="FIIND" evidence="3">
    <location>
        <begin position="1"/>
        <end position="55"/>
    </location>
</feature>
<feature type="non-terminal residue" evidence="4">
    <location>
        <position position="1"/>
    </location>
</feature>
<evidence type="ECO:0000259" key="3">
    <source>
        <dbReference type="PROSITE" id="PS51830"/>
    </source>
</evidence>